<dbReference type="AlphaFoldDB" id="A0A1W0WEV9"/>
<keyword evidence="2" id="KW-1185">Reference proteome</keyword>
<accession>A0A1W0WEV9</accession>
<evidence type="ECO:0008006" key="3">
    <source>
        <dbReference type="Google" id="ProtNLM"/>
    </source>
</evidence>
<proteinExistence type="predicted"/>
<comment type="caution">
    <text evidence="1">The sequence shown here is derived from an EMBL/GenBank/DDBJ whole genome shotgun (WGS) entry which is preliminary data.</text>
</comment>
<evidence type="ECO:0000313" key="1">
    <source>
        <dbReference type="EMBL" id="OQV13729.1"/>
    </source>
</evidence>
<sequence>MGQSAIRIEDEDLGLIIRAGVEAPGSLVCDAGEAEYTITEQDILNLIYDSPPTAGHKTFIESVTVGTKSAPDCQTVRLMKKFVKATKFGECGFTSWHDNVTNVLIHLNEAKVVIRQRTPSSNVFRRKTFLLPLNCVGAGSTAVSVPTKWFEQFYMTGPFFLELGVSVSVKIRKEHRAEAFGELNVFVNILTVELDRPYNETYDIIGHRVFTTPTRDYTSTPLAEFVSSRGCNLYPDFVTVTKVRTDKFIYEILDFGSEDLYYYFHVEMNLCAKGIPGSLVHCVETCVGSGMLSVNDAPNKAIATSDSLSLKEIIWEVEY</sequence>
<protein>
    <recommendedName>
        <fullName evidence="3">ZP domain-containing protein</fullName>
    </recommendedName>
</protein>
<evidence type="ECO:0000313" key="2">
    <source>
        <dbReference type="Proteomes" id="UP000192578"/>
    </source>
</evidence>
<gene>
    <name evidence="1" type="ORF">BV898_12044</name>
</gene>
<reference evidence="2" key="1">
    <citation type="submission" date="2017-01" db="EMBL/GenBank/DDBJ databases">
        <title>Comparative genomics of anhydrobiosis in the tardigrade Hypsibius dujardini.</title>
        <authorList>
            <person name="Yoshida Y."/>
            <person name="Koutsovoulos G."/>
            <person name="Laetsch D."/>
            <person name="Stevens L."/>
            <person name="Kumar S."/>
            <person name="Horikawa D."/>
            <person name="Ishino K."/>
            <person name="Komine S."/>
            <person name="Tomita M."/>
            <person name="Blaxter M."/>
            <person name="Arakawa K."/>
        </authorList>
    </citation>
    <scope>NUCLEOTIDE SEQUENCE [LARGE SCALE GENOMIC DNA]</scope>
    <source>
        <strain evidence="2">Z151</strain>
    </source>
</reference>
<organism evidence="1 2">
    <name type="scientific">Hypsibius exemplaris</name>
    <name type="common">Freshwater tardigrade</name>
    <dbReference type="NCBI Taxonomy" id="2072580"/>
    <lineage>
        <taxon>Eukaryota</taxon>
        <taxon>Metazoa</taxon>
        <taxon>Ecdysozoa</taxon>
        <taxon>Tardigrada</taxon>
        <taxon>Eutardigrada</taxon>
        <taxon>Parachela</taxon>
        <taxon>Hypsibioidea</taxon>
        <taxon>Hypsibiidae</taxon>
        <taxon>Hypsibius</taxon>
    </lineage>
</organism>
<dbReference type="EMBL" id="MTYJ01000117">
    <property type="protein sequence ID" value="OQV13729.1"/>
    <property type="molecule type" value="Genomic_DNA"/>
</dbReference>
<name>A0A1W0WEV9_HYPEX</name>
<dbReference type="Proteomes" id="UP000192578">
    <property type="component" value="Unassembled WGS sequence"/>
</dbReference>